<dbReference type="GO" id="GO:0004565">
    <property type="term" value="F:beta-galactosidase activity"/>
    <property type="evidence" value="ECO:0007669"/>
    <property type="project" value="UniProtKB-EC"/>
</dbReference>
<evidence type="ECO:0000256" key="3">
    <source>
        <dbReference type="ARBA" id="ARBA00012756"/>
    </source>
</evidence>
<dbReference type="Pfam" id="PF01301">
    <property type="entry name" value="Glyco_hydro_35"/>
    <property type="match status" value="1"/>
</dbReference>
<dbReference type="InterPro" id="IPR017853">
    <property type="entry name" value="GH"/>
</dbReference>
<dbReference type="GeneID" id="19328119"/>
<dbReference type="PANTHER" id="PTHR23421">
    <property type="entry name" value="BETA-GALACTOSIDASE RELATED"/>
    <property type="match status" value="1"/>
</dbReference>
<evidence type="ECO:0000256" key="5">
    <source>
        <dbReference type="ARBA" id="ARBA00022801"/>
    </source>
</evidence>
<dbReference type="Pfam" id="PF13364">
    <property type="entry name" value="BetaGal_ABD2"/>
    <property type="match status" value="2"/>
</dbReference>
<dbReference type="KEGG" id="tmn:UCRPA7_7367"/>
<evidence type="ECO:0000313" key="10">
    <source>
        <dbReference type="EMBL" id="EON97131.1"/>
    </source>
</evidence>
<dbReference type="Pfam" id="PF13363">
    <property type="entry name" value="BetaGal_dom3"/>
    <property type="match status" value="1"/>
</dbReference>
<dbReference type="eggNOG" id="KOG0496">
    <property type="taxonomic scope" value="Eukaryota"/>
</dbReference>
<dbReference type="AlphaFoldDB" id="R8BCW2"/>
<dbReference type="EC" id="3.2.1.23" evidence="3"/>
<dbReference type="EMBL" id="KB933286">
    <property type="protein sequence ID" value="EON97131.1"/>
    <property type="molecule type" value="Genomic_DNA"/>
</dbReference>
<dbReference type="Gene3D" id="2.60.390.10">
    <property type="entry name" value="Beta-galactosidase, domain 3"/>
    <property type="match status" value="1"/>
</dbReference>
<dbReference type="Gene3D" id="3.20.20.80">
    <property type="entry name" value="Glycosidases"/>
    <property type="match status" value="1"/>
</dbReference>
<name>R8BCW2_PHAM7</name>
<dbReference type="InterPro" id="IPR025972">
    <property type="entry name" value="BetaGal_dom3"/>
</dbReference>
<dbReference type="Pfam" id="PF10435">
    <property type="entry name" value="BetaGal_dom2"/>
    <property type="match status" value="1"/>
</dbReference>
<dbReference type="SMART" id="SM01029">
    <property type="entry name" value="BetaGal_dom2"/>
    <property type="match status" value="1"/>
</dbReference>
<comment type="similarity">
    <text evidence="2 8">Belongs to the glycosyl hydrolase 35 family.</text>
</comment>
<dbReference type="SUPFAM" id="SSF49785">
    <property type="entry name" value="Galactose-binding domain-like"/>
    <property type="match status" value="2"/>
</dbReference>
<accession>R8BCW2</accession>
<evidence type="ECO:0000259" key="9">
    <source>
        <dbReference type="SMART" id="SM01029"/>
    </source>
</evidence>
<dbReference type="Gene3D" id="2.60.120.260">
    <property type="entry name" value="Galactose-binding domain-like"/>
    <property type="match status" value="2"/>
</dbReference>
<evidence type="ECO:0000256" key="2">
    <source>
        <dbReference type="ARBA" id="ARBA00009809"/>
    </source>
</evidence>
<evidence type="ECO:0000256" key="7">
    <source>
        <dbReference type="ARBA" id="ARBA00023295"/>
    </source>
</evidence>
<dbReference type="InterPro" id="IPR037110">
    <property type="entry name" value="Betagal_dom2_sf"/>
</dbReference>
<evidence type="ECO:0000313" key="11">
    <source>
        <dbReference type="Proteomes" id="UP000014074"/>
    </source>
</evidence>
<comment type="catalytic activity">
    <reaction evidence="1">
        <text>Hydrolysis of terminal non-reducing beta-D-galactose residues in beta-D-galactosides.</text>
        <dbReference type="EC" id="3.2.1.23"/>
    </reaction>
</comment>
<dbReference type="OrthoDB" id="1657402at2759"/>
<dbReference type="GO" id="GO:0005975">
    <property type="term" value="P:carbohydrate metabolic process"/>
    <property type="evidence" value="ECO:0007669"/>
    <property type="project" value="InterPro"/>
</dbReference>
<keyword evidence="4" id="KW-0732">Signal</keyword>
<protein>
    <recommendedName>
        <fullName evidence="3">beta-galactosidase</fullName>
        <ecNumber evidence="3">3.2.1.23</ecNumber>
    </recommendedName>
</protein>
<dbReference type="RefSeq" id="XP_007918090.1">
    <property type="nucleotide sequence ID" value="XM_007919899.1"/>
</dbReference>
<evidence type="ECO:0000256" key="1">
    <source>
        <dbReference type="ARBA" id="ARBA00001412"/>
    </source>
</evidence>
<evidence type="ECO:0000256" key="8">
    <source>
        <dbReference type="RuleBase" id="RU003679"/>
    </source>
</evidence>
<reference evidence="11" key="1">
    <citation type="journal article" date="2013" name="Genome Announc.">
        <title>Draft genome sequence of the ascomycete Phaeoacremonium aleophilum strain UCR-PA7, a causal agent of the esca disease complex in grapevines.</title>
        <authorList>
            <person name="Blanco-Ulate B."/>
            <person name="Rolshausen P."/>
            <person name="Cantu D."/>
        </authorList>
    </citation>
    <scope>NUCLEOTIDE SEQUENCE [LARGE SCALE GENOMIC DNA]</scope>
    <source>
        <strain evidence="11">UCR-PA7</strain>
    </source>
</reference>
<evidence type="ECO:0000256" key="6">
    <source>
        <dbReference type="ARBA" id="ARBA00023180"/>
    </source>
</evidence>
<dbReference type="InterPro" id="IPR025300">
    <property type="entry name" value="BetaGal_jelly_roll_dom"/>
</dbReference>
<dbReference type="FunFam" id="2.60.120.260:FF:000088">
    <property type="entry name" value="Beta-galactosidase A"/>
    <property type="match status" value="1"/>
</dbReference>
<dbReference type="Proteomes" id="UP000014074">
    <property type="component" value="Unassembled WGS sequence"/>
</dbReference>
<sequence length="770" mass="85390">MPQTMILFQPENEYCAAVDPYPFPDYDYWDYVVDHFREPGIVVPSVNNEAWPLGAITPTTPAKVDIYGHDSYPLGLAAVTSGDLTKHTIYAPRKFERVLYKNVYAAGATIFNIYMTYGGTNWGNLGHSDGYTSYDYGAQIAEDRSLTREKYSESKLQANFFHVSPAFLETDRWNASLEWTDTGLITVTPATTNTTKFYIARHTTYDSLDTTKYRLKVQTVQFGNLTVPQIGDSLSLTRRDSKIHVSDYAVGNKNLVYSTAEIFTWKQYEDRTVLVVYGGPDEYHEIALKGEASNDNDVIEGSNVKVTTKTGLTILGWTVSAERTVVRVQKDLYIYFLIRNEAYKYWVPATPSDYGTSDVIVKAGYLVRTAEVNGGTLSLVGDVNATTPVEVIGGAPANLKSLLFNGKPLSFKQDKVGVVTATVDFKKPTIKIPCLSSLKWKYIDSLPEIQPEYSDEAWTAADLEKTFNTHRPLDTPTSLYGGDYGYHAGSLVYRGHFTSNGEETEFNITTQGGNAYGTSVWLNDQFIGSWVGNAITSAFNSTFVLPKLKAGRENVFTVVVEHMGLNGNWVVGAEEQKNPRGILNYELAGHPKSDISWKITGNLGGEDYQDKSRGPLNEGGLFIERQGYHLPAPPSATWEDSKGPTAGITKPGIAYYATSFDLNLPTGYDIPLSFTFSNTTLSAYRAQLFVNGYQFGKFVHHVGPQTRFPVPEGILNYHGTNYLGLTLWAMEEGGAKLEGFKLEVGVVSTTGFGDVQLSPMPKWEKRDDAY</sequence>
<dbReference type="SUPFAM" id="SSF51445">
    <property type="entry name" value="(Trans)glycosidases"/>
    <property type="match status" value="1"/>
</dbReference>
<keyword evidence="6" id="KW-0325">Glycoprotein</keyword>
<dbReference type="InterPro" id="IPR018954">
    <property type="entry name" value="Betagal_dom2"/>
</dbReference>
<dbReference type="HOGENOM" id="CLU_005732_2_0_1"/>
<dbReference type="InterPro" id="IPR036833">
    <property type="entry name" value="BetaGal_dom3_sf"/>
</dbReference>
<dbReference type="SUPFAM" id="SSF117100">
    <property type="entry name" value="Beta-galactosidase LacA, domain 3"/>
    <property type="match status" value="1"/>
</dbReference>
<keyword evidence="7" id="KW-0326">Glycosidase</keyword>
<proteinExistence type="inferred from homology"/>
<dbReference type="SUPFAM" id="SSF51011">
    <property type="entry name" value="Glycosyl hydrolase domain"/>
    <property type="match status" value="1"/>
</dbReference>
<dbReference type="InterPro" id="IPR001944">
    <property type="entry name" value="Glycoside_Hdrlase_35"/>
</dbReference>
<dbReference type="InterPro" id="IPR008979">
    <property type="entry name" value="Galactose-bd-like_sf"/>
</dbReference>
<organism evidence="10 11">
    <name type="scientific">Phaeoacremonium minimum (strain UCR-PA7)</name>
    <name type="common">Esca disease fungus</name>
    <name type="synonym">Togninia minima</name>
    <dbReference type="NCBI Taxonomy" id="1286976"/>
    <lineage>
        <taxon>Eukaryota</taxon>
        <taxon>Fungi</taxon>
        <taxon>Dikarya</taxon>
        <taxon>Ascomycota</taxon>
        <taxon>Pezizomycotina</taxon>
        <taxon>Sordariomycetes</taxon>
        <taxon>Sordariomycetidae</taxon>
        <taxon>Togniniales</taxon>
        <taxon>Togniniaceae</taxon>
        <taxon>Phaeoacremonium</taxon>
    </lineage>
</organism>
<keyword evidence="5" id="KW-0378">Hydrolase</keyword>
<dbReference type="FunFam" id="2.60.120.260:FF:000065">
    <property type="entry name" value="Beta-galactosidase A"/>
    <property type="match status" value="1"/>
</dbReference>
<keyword evidence="11" id="KW-1185">Reference proteome</keyword>
<feature type="domain" description="Beta-galactosidase" evidence="9">
    <location>
        <begin position="166"/>
        <end position="345"/>
    </location>
</feature>
<dbReference type="InterPro" id="IPR031330">
    <property type="entry name" value="Gly_Hdrlase_35_cat"/>
</dbReference>
<gene>
    <name evidence="10" type="ORF">UCRPA7_7367</name>
</gene>
<evidence type="ECO:0000256" key="4">
    <source>
        <dbReference type="ARBA" id="ARBA00022729"/>
    </source>
</evidence>
<dbReference type="Gene3D" id="2.102.20.10">
    <property type="entry name" value="Beta-galactosidase, domain 2"/>
    <property type="match status" value="1"/>
</dbReference>